<dbReference type="InterPro" id="IPR024463">
    <property type="entry name" value="Transposase_TnpC_homeodom"/>
</dbReference>
<evidence type="ECO:0000256" key="1">
    <source>
        <dbReference type="SAM" id="Coils"/>
    </source>
</evidence>
<dbReference type="RefSeq" id="WP_145070106.1">
    <property type="nucleotide sequence ID" value="NZ_CP036287.1"/>
</dbReference>
<dbReference type="AlphaFoldDB" id="A0A518BS80"/>
<evidence type="ECO:0000259" key="3">
    <source>
        <dbReference type="Pfam" id="PF13005"/>
    </source>
</evidence>
<feature type="domain" description="Transposase IS66 zinc-finger binding" evidence="3">
    <location>
        <begin position="126"/>
        <end position="169"/>
    </location>
</feature>
<sequence>MEAGELESENATLQERVDVLVAALEAERREKRDLVHYIDYPRRRVFGPKGERLDPDQLQIPFEDLVDVIEAERPSVPLTEATEAPDAESPEDKIPKRFRRKGAHGRKALPDELPRVRIVHALDEDERCCPSCSKSMARIGGVVTEEVDYVPTSVVVREHVRPKDACRGCQAGVLIAPAPPQVIDKGRTGAGLLARVLVSKYADHRVPRRIADQPQGWRSRPCCMDDEGRPLGIGVQAQVPNRLELRGLRAQVVSVEGKGAA</sequence>
<dbReference type="Proteomes" id="UP000316921">
    <property type="component" value="Chromosome"/>
</dbReference>
<dbReference type="KEGG" id="pbap:Pla133_49540"/>
<dbReference type="Pfam" id="PF13007">
    <property type="entry name" value="LZ_Tnp_IS66"/>
    <property type="match status" value="1"/>
</dbReference>
<reference evidence="5 6" key="1">
    <citation type="submission" date="2019-02" db="EMBL/GenBank/DDBJ databases">
        <title>Deep-cultivation of Planctomycetes and their phenomic and genomic characterization uncovers novel biology.</title>
        <authorList>
            <person name="Wiegand S."/>
            <person name="Jogler M."/>
            <person name="Boedeker C."/>
            <person name="Pinto D."/>
            <person name="Vollmers J."/>
            <person name="Rivas-Marin E."/>
            <person name="Kohn T."/>
            <person name="Peeters S.H."/>
            <person name="Heuer A."/>
            <person name="Rast P."/>
            <person name="Oberbeckmann S."/>
            <person name="Bunk B."/>
            <person name="Jeske O."/>
            <person name="Meyerdierks A."/>
            <person name="Storesund J.E."/>
            <person name="Kallscheuer N."/>
            <person name="Luecker S."/>
            <person name="Lage O.M."/>
            <person name="Pohl T."/>
            <person name="Merkel B.J."/>
            <person name="Hornburger P."/>
            <person name="Mueller R.-W."/>
            <person name="Bruemmer F."/>
            <person name="Labrenz M."/>
            <person name="Spormann A.M."/>
            <person name="Op den Camp H."/>
            <person name="Overmann J."/>
            <person name="Amann R."/>
            <person name="Jetten M.S.M."/>
            <person name="Mascher T."/>
            <person name="Medema M.H."/>
            <person name="Devos D.P."/>
            <person name="Kaster A.-K."/>
            <person name="Ovreas L."/>
            <person name="Rohde M."/>
            <person name="Galperin M.Y."/>
            <person name="Jogler C."/>
        </authorList>
    </citation>
    <scope>NUCLEOTIDE SEQUENCE [LARGE SCALE GENOMIC DNA]</scope>
    <source>
        <strain evidence="5 6">Pla133</strain>
    </source>
</reference>
<feature type="compositionally biased region" description="Basic residues" evidence="2">
    <location>
        <begin position="96"/>
        <end position="105"/>
    </location>
</feature>
<keyword evidence="6" id="KW-1185">Reference proteome</keyword>
<organism evidence="5 6">
    <name type="scientific">Engelhardtia mirabilis</name>
    <dbReference type="NCBI Taxonomy" id="2528011"/>
    <lineage>
        <taxon>Bacteria</taxon>
        <taxon>Pseudomonadati</taxon>
        <taxon>Planctomycetota</taxon>
        <taxon>Planctomycetia</taxon>
        <taxon>Planctomycetia incertae sedis</taxon>
        <taxon>Engelhardtia</taxon>
    </lineage>
</organism>
<dbReference type="InterPro" id="IPR052344">
    <property type="entry name" value="Transposase-related"/>
</dbReference>
<proteinExistence type="predicted"/>
<feature type="coiled-coil region" evidence="1">
    <location>
        <begin position="3"/>
        <end position="30"/>
    </location>
</feature>
<evidence type="ECO:0000313" key="6">
    <source>
        <dbReference type="Proteomes" id="UP000316921"/>
    </source>
</evidence>
<name>A0A518BS80_9BACT</name>
<feature type="region of interest" description="Disordered" evidence="2">
    <location>
        <begin position="75"/>
        <end position="105"/>
    </location>
</feature>
<feature type="domain" description="Transposase TnpC homeodomain" evidence="4">
    <location>
        <begin position="34"/>
        <end position="118"/>
    </location>
</feature>
<evidence type="ECO:0000313" key="5">
    <source>
        <dbReference type="EMBL" id="QDU69832.1"/>
    </source>
</evidence>
<evidence type="ECO:0000259" key="4">
    <source>
        <dbReference type="Pfam" id="PF13007"/>
    </source>
</evidence>
<accession>A0A518BS80</accession>
<keyword evidence="1" id="KW-0175">Coiled coil</keyword>
<gene>
    <name evidence="5" type="ORF">Pla133_49540</name>
</gene>
<dbReference type="PANTHER" id="PTHR33678">
    <property type="entry name" value="BLL1576 PROTEIN"/>
    <property type="match status" value="1"/>
</dbReference>
<dbReference type="InterPro" id="IPR024474">
    <property type="entry name" value="Znf_dom_IS66"/>
</dbReference>
<protein>
    <submittedName>
        <fullName evidence="5">Putative Helix-turn-helix domain of transposase IS66</fullName>
    </submittedName>
</protein>
<dbReference type="EMBL" id="CP036287">
    <property type="protein sequence ID" value="QDU69832.1"/>
    <property type="molecule type" value="Genomic_DNA"/>
</dbReference>
<dbReference type="Pfam" id="PF13005">
    <property type="entry name" value="zf-IS66"/>
    <property type="match status" value="1"/>
</dbReference>
<dbReference type="PANTHER" id="PTHR33678:SF1">
    <property type="entry name" value="BLL1576 PROTEIN"/>
    <property type="match status" value="1"/>
</dbReference>
<evidence type="ECO:0000256" key="2">
    <source>
        <dbReference type="SAM" id="MobiDB-lite"/>
    </source>
</evidence>